<evidence type="ECO:0000313" key="3">
    <source>
        <dbReference type="EMBL" id="CAG7823732.1"/>
    </source>
</evidence>
<gene>
    <name evidence="3" type="ORF">AFUS01_LOCUS33933</name>
</gene>
<dbReference type="InterPro" id="IPR010734">
    <property type="entry name" value="Copine_C"/>
</dbReference>
<feature type="non-terminal residue" evidence="3">
    <location>
        <position position="1"/>
    </location>
</feature>
<dbReference type="OrthoDB" id="6620344at2759"/>
<evidence type="ECO:0000313" key="4">
    <source>
        <dbReference type="Proteomes" id="UP000708208"/>
    </source>
</evidence>
<evidence type="ECO:0000259" key="2">
    <source>
        <dbReference type="Pfam" id="PF07002"/>
    </source>
</evidence>
<accession>A0A8J2L106</accession>
<evidence type="ECO:0000256" key="1">
    <source>
        <dbReference type="SAM" id="MobiDB-lite"/>
    </source>
</evidence>
<feature type="domain" description="Copine C-terminal" evidence="2">
    <location>
        <begin position="2"/>
        <end position="112"/>
    </location>
</feature>
<protein>
    <recommendedName>
        <fullName evidence="2">Copine C-terminal domain-containing protein</fullName>
    </recommendedName>
</protein>
<feature type="region of interest" description="Disordered" evidence="1">
    <location>
        <begin position="135"/>
        <end position="170"/>
    </location>
</feature>
<keyword evidence="4" id="KW-1185">Reference proteome</keyword>
<sequence length="170" mass="18524">SCMSKVQIYGPTNFAPVINTVAKIASKTKLGEAYYVLVIITDGVITDMLKTKKAIVDASSLPVSIIIIGVGDADFDAMQELDGDATRIQYKRKRAERDIVQFVAYRSARSWMSSTGESTVTEISLPIADLMDLEGEDSPSITAPTGAEVTPKFQNVTEDRNEKSNRLAQT</sequence>
<dbReference type="InterPro" id="IPR045052">
    <property type="entry name" value="Copine"/>
</dbReference>
<proteinExistence type="predicted"/>
<organism evidence="3 4">
    <name type="scientific">Allacma fusca</name>
    <dbReference type="NCBI Taxonomy" id="39272"/>
    <lineage>
        <taxon>Eukaryota</taxon>
        <taxon>Metazoa</taxon>
        <taxon>Ecdysozoa</taxon>
        <taxon>Arthropoda</taxon>
        <taxon>Hexapoda</taxon>
        <taxon>Collembola</taxon>
        <taxon>Symphypleona</taxon>
        <taxon>Sminthuridae</taxon>
        <taxon>Allacma</taxon>
    </lineage>
</organism>
<reference evidence="3" key="1">
    <citation type="submission" date="2021-06" db="EMBL/GenBank/DDBJ databases">
        <authorList>
            <person name="Hodson N. C."/>
            <person name="Mongue J. A."/>
            <person name="Jaron S. K."/>
        </authorList>
    </citation>
    <scope>NUCLEOTIDE SEQUENCE</scope>
</reference>
<dbReference type="GO" id="GO:0005544">
    <property type="term" value="F:calcium-dependent phospholipid binding"/>
    <property type="evidence" value="ECO:0007669"/>
    <property type="project" value="InterPro"/>
</dbReference>
<feature type="non-terminal residue" evidence="3">
    <location>
        <position position="170"/>
    </location>
</feature>
<dbReference type="GO" id="GO:0005886">
    <property type="term" value="C:plasma membrane"/>
    <property type="evidence" value="ECO:0007669"/>
    <property type="project" value="TreeGrafter"/>
</dbReference>
<dbReference type="Proteomes" id="UP000708208">
    <property type="component" value="Unassembled WGS sequence"/>
</dbReference>
<dbReference type="PANTHER" id="PTHR10857:SF106">
    <property type="entry name" value="C2 DOMAIN-CONTAINING PROTEIN"/>
    <property type="match status" value="1"/>
</dbReference>
<dbReference type="GO" id="GO:0071277">
    <property type="term" value="P:cellular response to calcium ion"/>
    <property type="evidence" value="ECO:0007669"/>
    <property type="project" value="TreeGrafter"/>
</dbReference>
<feature type="compositionally biased region" description="Basic and acidic residues" evidence="1">
    <location>
        <begin position="157"/>
        <end position="170"/>
    </location>
</feature>
<comment type="caution">
    <text evidence="3">The sequence shown here is derived from an EMBL/GenBank/DDBJ whole genome shotgun (WGS) entry which is preliminary data.</text>
</comment>
<dbReference type="AlphaFoldDB" id="A0A8J2L106"/>
<dbReference type="PANTHER" id="PTHR10857">
    <property type="entry name" value="COPINE"/>
    <property type="match status" value="1"/>
</dbReference>
<dbReference type="EMBL" id="CAJVCH010530407">
    <property type="protein sequence ID" value="CAG7823732.1"/>
    <property type="molecule type" value="Genomic_DNA"/>
</dbReference>
<dbReference type="Pfam" id="PF07002">
    <property type="entry name" value="Copine"/>
    <property type="match status" value="1"/>
</dbReference>
<name>A0A8J2L106_9HEXA</name>